<evidence type="ECO:0000259" key="1">
    <source>
        <dbReference type="Pfam" id="PF02492"/>
    </source>
</evidence>
<keyword evidence="4" id="KW-1185">Reference proteome</keyword>
<dbReference type="CDD" id="cd03112">
    <property type="entry name" value="CobW-like"/>
    <property type="match status" value="1"/>
</dbReference>
<dbReference type="InterPro" id="IPR051316">
    <property type="entry name" value="Zinc-reg_GTPase_activator"/>
</dbReference>
<feature type="domain" description="CobW C-terminal" evidence="2">
    <location>
        <begin position="241"/>
        <end position="299"/>
    </location>
</feature>
<proteinExistence type="predicted"/>
<gene>
    <name evidence="3" type="ORF">YM304_15140</name>
</gene>
<evidence type="ECO:0008006" key="5">
    <source>
        <dbReference type="Google" id="ProtNLM"/>
    </source>
</evidence>
<dbReference type="SUPFAM" id="SSF90002">
    <property type="entry name" value="Hypothetical protein YjiA, C-terminal domain"/>
    <property type="match status" value="1"/>
</dbReference>
<evidence type="ECO:0000259" key="2">
    <source>
        <dbReference type="Pfam" id="PF07683"/>
    </source>
</evidence>
<protein>
    <recommendedName>
        <fullName evidence="5">CobW C-terminal domain-containing protein</fullName>
    </recommendedName>
</protein>
<dbReference type="PANTHER" id="PTHR13748">
    <property type="entry name" value="COBW-RELATED"/>
    <property type="match status" value="1"/>
</dbReference>
<dbReference type="SUPFAM" id="SSF52540">
    <property type="entry name" value="P-loop containing nucleoside triphosphate hydrolases"/>
    <property type="match status" value="1"/>
</dbReference>
<dbReference type="Pfam" id="PF02492">
    <property type="entry name" value="cobW"/>
    <property type="match status" value="1"/>
</dbReference>
<dbReference type="InterPro" id="IPR003495">
    <property type="entry name" value="CobW/HypB/UreG_nucleotide-bd"/>
</dbReference>
<dbReference type="PANTHER" id="PTHR13748:SF62">
    <property type="entry name" value="COBW DOMAIN-CONTAINING PROTEIN"/>
    <property type="match status" value="1"/>
</dbReference>
<dbReference type="Proteomes" id="UP000011863">
    <property type="component" value="Chromosome"/>
</dbReference>
<dbReference type="OrthoDB" id="9808822at2"/>
<organism evidence="3 4">
    <name type="scientific">Ilumatobacter coccineus (strain NBRC 103263 / KCTC 29153 / YM16-304)</name>
    <dbReference type="NCBI Taxonomy" id="1313172"/>
    <lineage>
        <taxon>Bacteria</taxon>
        <taxon>Bacillati</taxon>
        <taxon>Actinomycetota</taxon>
        <taxon>Acidimicrobiia</taxon>
        <taxon>Acidimicrobiales</taxon>
        <taxon>Ilumatobacteraceae</taxon>
        <taxon>Ilumatobacter</taxon>
    </lineage>
</organism>
<reference evidence="3 4" key="1">
    <citation type="journal article" date="2013" name="Int. J. Syst. Evol. Microbiol.">
        <title>Ilumatobacter nonamiense sp. nov. and Ilumatobacter coccineum sp. nov., isolated from seashore sand.</title>
        <authorList>
            <person name="Matsumoto A."/>
            <person name="Kasai H."/>
            <person name="Matsuo Y."/>
            <person name="Shizuri Y."/>
            <person name="Ichikawa N."/>
            <person name="Fujita N."/>
            <person name="Omura S."/>
            <person name="Takahashi Y."/>
        </authorList>
    </citation>
    <scope>NUCLEOTIDE SEQUENCE [LARGE SCALE GENOMIC DNA]</scope>
    <source>
        <strain evidence="4">NBRC 103263 / KCTC 29153 / YM16-304</strain>
    </source>
</reference>
<evidence type="ECO:0000313" key="4">
    <source>
        <dbReference type="Proteomes" id="UP000011863"/>
    </source>
</evidence>
<dbReference type="Pfam" id="PF07683">
    <property type="entry name" value="CobW_C"/>
    <property type="match status" value="1"/>
</dbReference>
<name>A0A6C7EB18_ILUCY</name>
<evidence type="ECO:0000313" key="3">
    <source>
        <dbReference type="EMBL" id="BAN01828.1"/>
    </source>
</evidence>
<dbReference type="GO" id="GO:0005737">
    <property type="term" value="C:cytoplasm"/>
    <property type="evidence" value="ECO:0007669"/>
    <property type="project" value="TreeGrafter"/>
</dbReference>
<dbReference type="AlphaFoldDB" id="A0A6C7EB18"/>
<sequence>MESDDEHRSATPEPSMHLPITVIGGYLGAGKTTLLDSILRRSHGVRFGVIVNDFGALGLDAGLLDDAAPDGVVNLPNGCVCCTLGGDLYEALTTLASLDPPLDQIVIEASGVADPAATAAWGTVAPFSPGGTIVLAAADTIRRQSRDRYVGTEVMHQLEGADIVVMTKIDRCTDDELDAVARWLAGTTAAPVVRAAHGDIPIEIIRPHRPPASSGVRHPMTQAHGDILIEEHGAVVGAAYTTWSFESTTGVSSSGLQSFLDELPDGLLRLKGVVADGDRPGHGFHVDVVGRRVDHRPIACDAPVVRLEAIGVRGLLDDRDMDVLAATHLDRPRPPRAD</sequence>
<dbReference type="Gene3D" id="3.40.50.300">
    <property type="entry name" value="P-loop containing nucleotide triphosphate hydrolases"/>
    <property type="match status" value="1"/>
</dbReference>
<dbReference type="InterPro" id="IPR027417">
    <property type="entry name" value="P-loop_NTPase"/>
</dbReference>
<dbReference type="KEGG" id="aym:YM304_15140"/>
<dbReference type="RefSeq" id="WP_015441075.1">
    <property type="nucleotide sequence ID" value="NC_020520.1"/>
</dbReference>
<dbReference type="EMBL" id="AP012057">
    <property type="protein sequence ID" value="BAN01828.1"/>
    <property type="molecule type" value="Genomic_DNA"/>
</dbReference>
<dbReference type="InterPro" id="IPR011629">
    <property type="entry name" value="CobW-like_C"/>
</dbReference>
<feature type="domain" description="CobW/HypB/UreG nucleotide-binding" evidence="1">
    <location>
        <begin position="19"/>
        <end position="185"/>
    </location>
</feature>
<accession>A0A6C7EB18</accession>